<protein>
    <recommendedName>
        <fullName evidence="4">Iron transporter</fullName>
    </recommendedName>
</protein>
<comment type="caution">
    <text evidence="2">The sequence shown here is derived from an EMBL/GenBank/DDBJ whole genome shotgun (WGS) entry which is preliminary data.</text>
</comment>
<proteinExistence type="predicted"/>
<dbReference type="EMBL" id="JACIDT010000001">
    <property type="protein sequence ID" value="MBB3924597.1"/>
    <property type="molecule type" value="Genomic_DNA"/>
</dbReference>
<dbReference type="AlphaFoldDB" id="A0A7W6FNJ3"/>
<evidence type="ECO:0008006" key="4">
    <source>
        <dbReference type="Google" id="ProtNLM"/>
    </source>
</evidence>
<gene>
    <name evidence="2" type="ORF">GGR43_000291</name>
</gene>
<keyword evidence="1" id="KW-0472">Membrane</keyword>
<dbReference type="RefSeq" id="WP_188070158.1">
    <property type="nucleotide sequence ID" value="NZ_BSPS01000057.1"/>
</dbReference>
<keyword evidence="3" id="KW-1185">Reference proteome</keyword>
<feature type="transmembrane region" description="Helical" evidence="1">
    <location>
        <begin position="46"/>
        <end position="65"/>
    </location>
</feature>
<sequence>MKPARAARLSVWGRIVTAVPLGYAATSLLVMALARLLPGDRAQATVLATLLSFGIYAALIVYVFAASSARKAFFVTLALAALGGGITWLSIASGGRL</sequence>
<evidence type="ECO:0000313" key="2">
    <source>
        <dbReference type="EMBL" id="MBB3924597.1"/>
    </source>
</evidence>
<dbReference type="Proteomes" id="UP000571950">
    <property type="component" value="Unassembled WGS sequence"/>
</dbReference>
<name>A0A7W6FNJ3_9SPHN</name>
<feature type="transmembrane region" description="Helical" evidence="1">
    <location>
        <begin position="72"/>
        <end position="91"/>
    </location>
</feature>
<reference evidence="2 3" key="1">
    <citation type="submission" date="2020-08" db="EMBL/GenBank/DDBJ databases">
        <title>Genomic Encyclopedia of Type Strains, Phase IV (KMG-IV): sequencing the most valuable type-strain genomes for metagenomic binning, comparative biology and taxonomic classification.</title>
        <authorList>
            <person name="Goeker M."/>
        </authorList>
    </citation>
    <scope>NUCLEOTIDE SEQUENCE [LARGE SCALE GENOMIC DNA]</scope>
    <source>
        <strain evidence="2 3">DSM 26189</strain>
    </source>
</reference>
<evidence type="ECO:0000313" key="3">
    <source>
        <dbReference type="Proteomes" id="UP000571950"/>
    </source>
</evidence>
<accession>A0A7W6FNJ3</accession>
<evidence type="ECO:0000256" key="1">
    <source>
        <dbReference type="SAM" id="Phobius"/>
    </source>
</evidence>
<organism evidence="2 3">
    <name type="scientific">Sphingobium jiangsuense</name>
    <dbReference type="NCBI Taxonomy" id="870476"/>
    <lineage>
        <taxon>Bacteria</taxon>
        <taxon>Pseudomonadati</taxon>
        <taxon>Pseudomonadota</taxon>
        <taxon>Alphaproteobacteria</taxon>
        <taxon>Sphingomonadales</taxon>
        <taxon>Sphingomonadaceae</taxon>
        <taxon>Sphingobium</taxon>
    </lineage>
</organism>
<keyword evidence="1" id="KW-1133">Transmembrane helix</keyword>
<keyword evidence="1" id="KW-0812">Transmembrane</keyword>
<feature type="transmembrane region" description="Helical" evidence="1">
    <location>
        <begin position="12"/>
        <end position="34"/>
    </location>
</feature>